<feature type="region of interest" description="Disordered" evidence="1">
    <location>
        <begin position="26"/>
        <end position="89"/>
    </location>
</feature>
<gene>
    <name evidence="2" type="ORF">IM700_010515</name>
</gene>
<dbReference type="EMBL" id="JADCNN020000008">
    <property type="protein sequence ID" value="MBM6996078.1"/>
    <property type="molecule type" value="Genomic_DNA"/>
</dbReference>
<organism evidence="2 3">
    <name type="scientific">Paenibacillus rhizolycopersici</name>
    <dbReference type="NCBI Taxonomy" id="2780073"/>
    <lineage>
        <taxon>Bacteria</taxon>
        <taxon>Bacillati</taxon>
        <taxon>Bacillota</taxon>
        <taxon>Bacilli</taxon>
        <taxon>Bacillales</taxon>
        <taxon>Paenibacillaceae</taxon>
        <taxon>Paenibacillus</taxon>
    </lineage>
</organism>
<dbReference type="Proteomes" id="UP001516620">
    <property type="component" value="Unassembled WGS sequence"/>
</dbReference>
<keyword evidence="3" id="KW-1185">Reference proteome</keyword>
<dbReference type="RefSeq" id="WP_193416889.1">
    <property type="nucleotide sequence ID" value="NZ_JADCNN020000008.1"/>
</dbReference>
<accession>A0ABS2H5J6</accession>
<protein>
    <submittedName>
        <fullName evidence="2">Uncharacterized protein</fullName>
    </submittedName>
</protein>
<evidence type="ECO:0000256" key="1">
    <source>
        <dbReference type="SAM" id="MobiDB-lite"/>
    </source>
</evidence>
<reference evidence="2 3" key="1">
    <citation type="submission" date="2021-01" db="EMBL/GenBank/DDBJ databases">
        <title>Paenibacillus sp.nov. isolated from the rhizosphere soil of tomato plant.</title>
        <authorList>
            <person name="Thin K.K."/>
            <person name="Zhang X."/>
            <person name="He S."/>
        </authorList>
    </citation>
    <scope>NUCLEOTIDE SEQUENCE [LARGE SCALE GENOMIC DNA]</scope>
    <source>
        <strain evidence="2 3">DXFW5</strain>
    </source>
</reference>
<feature type="compositionally biased region" description="Basic and acidic residues" evidence="1">
    <location>
        <begin position="75"/>
        <end position="89"/>
    </location>
</feature>
<sequence length="89" mass="9746">MYATNFFGHVQSISNVLGLESMTAHAGDFGDRERGRMDADGDLDRESGERPQWPDGDEGGSREAWTVPGNPVAEYEAKGTASDRSDRVR</sequence>
<evidence type="ECO:0000313" key="2">
    <source>
        <dbReference type="EMBL" id="MBM6996078.1"/>
    </source>
</evidence>
<name>A0ABS2H5J6_9BACL</name>
<comment type="caution">
    <text evidence="2">The sequence shown here is derived from an EMBL/GenBank/DDBJ whole genome shotgun (WGS) entry which is preliminary data.</text>
</comment>
<feature type="compositionally biased region" description="Basic and acidic residues" evidence="1">
    <location>
        <begin position="28"/>
        <end position="49"/>
    </location>
</feature>
<proteinExistence type="predicted"/>
<evidence type="ECO:0000313" key="3">
    <source>
        <dbReference type="Proteomes" id="UP001516620"/>
    </source>
</evidence>